<organism evidence="1 2">
    <name type="scientific">Stylosanthes scabra</name>
    <dbReference type="NCBI Taxonomy" id="79078"/>
    <lineage>
        <taxon>Eukaryota</taxon>
        <taxon>Viridiplantae</taxon>
        <taxon>Streptophyta</taxon>
        <taxon>Embryophyta</taxon>
        <taxon>Tracheophyta</taxon>
        <taxon>Spermatophyta</taxon>
        <taxon>Magnoliopsida</taxon>
        <taxon>eudicotyledons</taxon>
        <taxon>Gunneridae</taxon>
        <taxon>Pentapetalae</taxon>
        <taxon>rosids</taxon>
        <taxon>fabids</taxon>
        <taxon>Fabales</taxon>
        <taxon>Fabaceae</taxon>
        <taxon>Papilionoideae</taxon>
        <taxon>50 kb inversion clade</taxon>
        <taxon>dalbergioids sensu lato</taxon>
        <taxon>Dalbergieae</taxon>
        <taxon>Pterocarpus clade</taxon>
        <taxon>Stylosanthes</taxon>
    </lineage>
</organism>
<protein>
    <submittedName>
        <fullName evidence="1">Uncharacterized protein</fullName>
    </submittedName>
</protein>
<keyword evidence="2" id="KW-1185">Reference proteome</keyword>
<comment type="caution">
    <text evidence="1">The sequence shown here is derived from an EMBL/GenBank/DDBJ whole genome shotgun (WGS) entry which is preliminary data.</text>
</comment>
<accession>A0ABU6UFG8</accession>
<evidence type="ECO:0000313" key="1">
    <source>
        <dbReference type="EMBL" id="MED6158843.1"/>
    </source>
</evidence>
<proteinExistence type="predicted"/>
<sequence>MPCRLLVVIPRIHFWSTSHSQSPPSSNSDEKDPVHAEYEESDSELFIAVSVAGTEGEAMRIEVATTGGLHGLPPTSTKKSIMCWGISLQWHPKVTRTCSSLNSHTNKCTNLPSCCRRKKRYPTFFISVNAPSNAAAPSGDIKLHQCRNNFQRNYVAAVPRILVESRRPPIAAACPCGTLPAPLVSNNSSSASHSSCGTHLPPILLMISPPRLHSAHTNPSRPPNLPSPLLPSSTLMHSLRPQLVSLPLATAFRPDRLLAAATAISLELVSPSRSVLTASHRVSAWRSLPRRRAAVVCLGSLCTPVH</sequence>
<dbReference type="Proteomes" id="UP001341840">
    <property type="component" value="Unassembled WGS sequence"/>
</dbReference>
<gene>
    <name evidence="1" type="ORF">PIB30_036650</name>
</gene>
<evidence type="ECO:0000313" key="2">
    <source>
        <dbReference type="Proteomes" id="UP001341840"/>
    </source>
</evidence>
<reference evidence="1 2" key="1">
    <citation type="journal article" date="2023" name="Plants (Basel)">
        <title>Bridging the Gap: Combining Genomics and Transcriptomics Approaches to Understand Stylosanthes scabra, an Orphan Legume from the Brazilian Caatinga.</title>
        <authorList>
            <person name="Ferreira-Neto J.R.C."/>
            <person name="da Silva M.D."/>
            <person name="Binneck E."/>
            <person name="de Melo N.F."/>
            <person name="da Silva R.H."/>
            <person name="de Melo A.L.T.M."/>
            <person name="Pandolfi V."/>
            <person name="Bustamante F.O."/>
            <person name="Brasileiro-Vidal A.C."/>
            <person name="Benko-Iseppon A.M."/>
        </authorList>
    </citation>
    <scope>NUCLEOTIDE SEQUENCE [LARGE SCALE GENOMIC DNA]</scope>
    <source>
        <tissue evidence="1">Leaves</tissue>
    </source>
</reference>
<dbReference type="EMBL" id="JASCZI010121009">
    <property type="protein sequence ID" value="MED6158843.1"/>
    <property type="molecule type" value="Genomic_DNA"/>
</dbReference>
<name>A0ABU6UFG8_9FABA</name>